<evidence type="ECO:0000256" key="1">
    <source>
        <dbReference type="ARBA" id="ARBA00007074"/>
    </source>
</evidence>
<dbReference type="InterPro" id="IPR000064">
    <property type="entry name" value="NLP_P60_dom"/>
</dbReference>
<dbReference type="AlphaFoldDB" id="A0A6N4RCF8"/>
<evidence type="ECO:0000256" key="4">
    <source>
        <dbReference type="ARBA" id="ARBA00022807"/>
    </source>
</evidence>
<evidence type="ECO:0000259" key="6">
    <source>
        <dbReference type="Pfam" id="PF00877"/>
    </source>
</evidence>
<protein>
    <submittedName>
        <fullName evidence="7">NlpC/P60 family protein</fullName>
    </submittedName>
</protein>
<dbReference type="Proteomes" id="UP000320948">
    <property type="component" value="Unassembled WGS sequence"/>
</dbReference>
<evidence type="ECO:0000256" key="5">
    <source>
        <dbReference type="SAM" id="MobiDB-lite"/>
    </source>
</evidence>
<keyword evidence="4" id="KW-0788">Thiol protease</keyword>
<gene>
    <name evidence="7" type="ORF">DI628_03430</name>
</gene>
<dbReference type="InterPro" id="IPR038765">
    <property type="entry name" value="Papain-like_cys_pep_sf"/>
</dbReference>
<comment type="similarity">
    <text evidence="1">Belongs to the peptidase C40 family.</text>
</comment>
<keyword evidence="2" id="KW-0645">Protease</keyword>
<dbReference type="GO" id="GO:0008234">
    <property type="term" value="F:cysteine-type peptidase activity"/>
    <property type="evidence" value="ECO:0007669"/>
    <property type="project" value="UniProtKB-KW"/>
</dbReference>
<dbReference type="Pfam" id="PF00877">
    <property type="entry name" value="NLPC_P60"/>
    <property type="match status" value="1"/>
</dbReference>
<evidence type="ECO:0000256" key="2">
    <source>
        <dbReference type="ARBA" id="ARBA00022670"/>
    </source>
</evidence>
<dbReference type="GO" id="GO:0006508">
    <property type="term" value="P:proteolysis"/>
    <property type="evidence" value="ECO:0007669"/>
    <property type="project" value="UniProtKB-KW"/>
</dbReference>
<proteinExistence type="inferred from homology"/>
<organism evidence="7 8">
    <name type="scientific">Blastochloris viridis</name>
    <name type="common">Rhodopseudomonas viridis</name>
    <dbReference type="NCBI Taxonomy" id="1079"/>
    <lineage>
        <taxon>Bacteria</taxon>
        <taxon>Pseudomonadati</taxon>
        <taxon>Pseudomonadota</taxon>
        <taxon>Alphaproteobacteria</taxon>
        <taxon>Hyphomicrobiales</taxon>
        <taxon>Blastochloridaceae</taxon>
        <taxon>Blastochloris</taxon>
    </lineage>
</organism>
<evidence type="ECO:0000256" key="3">
    <source>
        <dbReference type="ARBA" id="ARBA00022801"/>
    </source>
</evidence>
<name>A0A6N4RCF8_BLAVI</name>
<feature type="domain" description="NlpC/P60" evidence="6">
    <location>
        <begin position="10"/>
        <end position="118"/>
    </location>
</feature>
<dbReference type="SUPFAM" id="SSF54001">
    <property type="entry name" value="Cysteine proteinases"/>
    <property type="match status" value="1"/>
</dbReference>
<dbReference type="Gene3D" id="3.90.1720.10">
    <property type="entry name" value="endopeptidase domain like (from Nostoc punctiforme)"/>
    <property type="match status" value="1"/>
</dbReference>
<evidence type="ECO:0000313" key="7">
    <source>
        <dbReference type="EMBL" id="TKW61692.1"/>
    </source>
</evidence>
<accession>A0A6N4RCF8</accession>
<keyword evidence="3" id="KW-0378">Hydrolase</keyword>
<feature type="region of interest" description="Disordered" evidence="5">
    <location>
        <begin position="137"/>
        <end position="173"/>
    </location>
</feature>
<sequence length="173" mass="19416">MTHWATEYIGKPWRMASDGPEAFDCWGLVVEIQRRLYGRNLETIQVDPKNLRLLIQTIRDHPVRSDWKPTLYPKEGDVALLRQSRHPVHVGVWLDVDGGGILHAAQERGVVFQNMRSLHLNGWQIENFYEYIGDQHDGDSGHSVQPIPAGAEQASLQGDQPADPSGMAGWAGD</sequence>
<evidence type="ECO:0000313" key="8">
    <source>
        <dbReference type="Proteomes" id="UP000320948"/>
    </source>
</evidence>
<comment type="caution">
    <text evidence="7">The sequence shown here is derived from an EMBL/GenBank/DDBJ whole genome shotgun (WGS) entry which is preliminary data.</text>
</comment>
<dbReference type="EMBL" id="VAFM01000001">
    <property type="protein sequence ID" value="TKW61692.1"/>
    <property type="molecule type" value="Genomic_DNA"/>
</dbReference>
<reference evidence="7 8" key="1">
    <citation type="journal article" date="2017" name="Nat. Commun.">
        <title>In situ click chemistry generation of cyclooxygenase-2 inhibitors.</title>
        <authorList>
            <person name="Bhardwaj A."/>
            <person name="Kaur J."/>
            <person name="Wuest M."/>
            <person name="Wuest F."/>
        </authorList>
    </citation>
    <scope>NUCLEOTIDE SEQUENCE [LARGE SCALE GENOMIC DNA]</scope>
    <source>
        <strain evidence="7">S2_018_000_R2_106</strain>
    </source>
</reference>